<dbReference type="SUPFAM" id="SSF56176">
    <property type="entry name" value="FAD-binding/transporter-associated domain-like"/>
    <property type="match status" value="1"/>
</dbReference>
<name>A0A6G2CJR8_9FIRM</name>
<comment type="caution">
    <text evidence="6">The sequence shown here is derived from an EMBL/GenBank/DDBJ whole genome shotgun (WGS) entry which is preliminary data.</text>
</comment>
<dbReference type="InterPro" id="IPR016169">
    <property type="entry name" value="FAD-bd_PCMH_sub2"/>
</dbReference>
<protein>
    <submittedName>
        <fullName evidence="6">FAD-binding protein</fullName>
    </submittedName>
</protein>
<dbReference type="RefSeq" id="WP_129821330.1">
    <property type="nucleotide sequence ID" value="NZ_JBKXCR010000001.1"/>
</dbReference>
<evidence type="ECO:0000256" key="3">
    <source>
        <dbReference type="ARBA" id="ARBA00022630"/>
    </source>
</evidence>
<dbReference type="InterPro" id="IPR006094">
    <property type="entry name" value="Oxid_FAD_bind_N"/>
</dbReference>
<keyword evidence="5" id="KW-0560">Oxidoreductase</keyword>
<organism evidence="6">
    <name type="scientific">Turicibacter sanguinis</name>
    <dbReference type="NCBI Taxonomy" id="154288"/>
    <lineage>
        <taxon>Bacteria</taxon>
        <taxon>Bacillati</taxon>
        <taxon>Bacillota</taxon>
        <taxon>Erysipelotrichia</taxon>
        <taxon>Erysipelotrichales</taxon>
        <taxon>Turicibacteraceae</taxon>
        <taxon>Turicibacter</taxon>
    </lineage>
</organism>
<dbReference type="EMBL" id="WMQV01000002">
    <property type="protein sequence ID" value="MTL93164.1"/>
    <property type="molecule type" value="Genomic_DNA"/>
</dbReference>
<evidence type="ECO:0000256" key="2">
    <source>
        <dbReference type="ARBA" id="ARBA00005466"/>
    </source>
</evidence>
<dbReference type="Gene3D" id="3.40.462.20">
    <property type="match status" value="1"/>
</dbReference>
<dbReference type="Pfam" id="PF08031">
    <property type="entry name" value="BBE"/>
    <property type="match status" value="1"/>
</dbReference>
<dbReference type="GO" id="GO:0071949">
    <property type="term" value="F:FAD binding"/>
    <property type="evidence" value="ECO:0007669"/>
    <property type="project" value="InterPro"/>
</dbReference>
<proteinExistence type="inferred from homology"/>
<evidence type="ECO:0000256" key="4">
    <source>
        <dbReference type="ARBA" id="ARBA00022827"/>
    </source>
</evidence>
<reference evidence="6" key="1">
    <citation type="journal article" date="2019" name="Nat. Med.">
        <title>A library of human gut bacterial isolates paired with longitudinal multiomics data enables mechanistic microbiome research.</title>
        <authorList>
            <person name="Poyet M."/>
            <person name="Groussin M."/>
            <person name="Gibbons S.M."/>
            <person name="Avila-Pacheco J."/>
            <person name="Jiang X."/>
            <person name="Kearney S.M."/>
            <person name="Perrotta A.R."/>
            <person name="Berdy B."/>
            <person name="Zhao S."/>
            <person name="Lieberman T.D."/>
            <person name="Swanson P.K."/>
            <person name="Smith M."/>
            <person name="Roesemann S."/>
            <person name="Alexander J.E."/>
            <person name="Rich S.A."/>
            <person name="Livny J."/>
            <person name="Vlamakis H."/>
            <person name="Clish C."/>
            <person name="Bullock K."/>
            <person name="Deik A."/>
            <person name="Scott J."/>
            <person name="Pierce K.A."/>
            <person name="Xavier R.J."/>
            <person name="Alm E.J."/>
        </authorList>
    </citation>
    <scope>NUCLEOTIDE SEQUENCE</scope>
    <source>
        <strain evidence="6">BIOML-A179</strain>
    </source>
</reference>
<dbReference type="Gene3D" id="3.30.465.10">
    <property type="match status" value="1"/>
</dbReference>
<keyword evidence="4" id="KW-0274">FAD</keyword>
<evidence type="ECO:0000256" key="5">
    <source>
        <dbReference type="ARBA" id="ARBA00023002"/>
    </source>
</evidence>
<dbReference type="InterPro" id="IPR036318">
    <property type="entry name" value="FAD-bd_PCMH-like_sf"/>
</dbReference>
<dbReference type="PANTHER" id="PTHR42973">
    <property type="entry name" value="BINDING OXIDOREDUCTASE, PUTATIVE (AFU_ORTHOLOGUE AFUA_1G17690)-RELATED"/>
    <property type="match status" value="1"/>
</dbReference>
<dbReference type="PANTHER" id="PTHR42973:SF39">
    <property type="entry name" value="FAD-BINDING PCMH-TYPE DOMAIN-CONTAINING PROTEIN"/>
    <property type="match status" value="1"/>
</dbReference>
<dbReference type="InterPro" id="IPR016166">
    <property type="entry name" value="FAD-bd_PCMH"/>
</dbReference>
<evidence type="ECO:0000313" key="6">
    <source>
        <dbReference type="EMBL" id="MTL93164.1"/>
    </source>
</evidence>
<dbReference type="AlphaFoldDB" id="A0A6G2CJR8"/>
<dbReference type="PROSITE" id="PS51387">
    <property type="entry name" value="FAD_PCMH"/>
    <property type="match status" value="1"/>
</dbReference>
<comment type="similarity">
    <text evidence="2">Belongs to the oxygen-dependent FAD-linked oxidoreductase family.</text>
</comment>
<dbReference type="InterPro" id="IPR050416">
    <property type="entry name" value="FAD-linked_Oxidoreductase"/>
</dbReference>
<comment type="cofactor">
    <cofactor evidence="1">
        <name>FAD</name>
        <dbReference type="ChEBI" id="CHEBI:57692"/>
    </cofactor>
</comment>
<keyword evidence="3" id="KW-0285">Flavoprotein</keyword>
<gene>
    <name evidence="6" type="ORF">GMA64_01340</name>
</gene>
<dbReference type="GO" id="GO:0016491">
    <property type="term" value="F:oxidoreductase activity"/>
    <property type="evidence" value="ECO:0007669"/>
    <property type="project" value="UniProtKB-KW"/>
</dbReference>
<sequence length="443" mass="50690">MNFKKLTGKVITKDDFEYEESRQAWNRAIQKYPQAMVYCQNEEDVMNALKFSKENKIPFRIRSGSHHYEGYSTGNDLLVIDVSHLNKIKLDEVNQIVTVEGGVRNRELYEAVCGAGYPFPGGGCPTVGVAGFTLGGGWGYSSRLYGLGCDSLIEAEVIDYKGDKLVANHQMNPDLYWALKGGGSGNFGVVTKLTYKLPEKMAMCTLVNIDYQRVSVEKVIEVASRYQQFFKDLDRRLNLKMAMYNSETKGQGVRLTGIFYGTKEEADALLNQFNDGTDYDLDYMSVLEANRAVQDSHPDFEKYRSGGRFIYRHYTEVELKEMLHLIEVRAEGSLYTAITFYGVGGAVSDVSPQESAYYYRDAIFILGFQSVWEESKYAPTNRQWVEERFKILSTYTEGSFINFPIAQQNYEKQYYGENLPRLKLVKAKYDPDNFFNFEQGIKW</sequence>
<dbReference type="Pfam" id="PF01565">
    <property type="entry name" value="FAD_binding_4"/>
    <property type="match status" value="1"/>
</dbReference>
<dbReference type="InterPro" id="IPR012951">
    <property type="entry name" value="BBE"/>
</dbReference>
<accession>A0A6G2CJR8</accession>
<evidence type="ECO:0000256" key="1">
    <source>
        <dbReference type="ARBA" id="ARBA00001974"/>
    </source>
</evidence>